<evidence type="ECO:0000256" key="1">
    <source>
        <dbReference type="SAM" id="MobiDB-lite"/>
    </source>
</evidence>
<evidence type="ECO:0000256" key="2">
    <source>
        <dbReference type="SAM" id="Phobius"/>
    </source>
</evidence>
<keyword evidence="5" id="KW-1185">Reference proteome</keyword>
<feature type="compositionally biased region" description="Low complexity" evidence="1">
    <location>
        <begin position="171"/>
        <end position="221"/>
    </location>
</feature>
<feature type="region of interest" description="Disordered" evidence="1">
    <location>
        <begin position="170"/>
        <end position="228"/>
    </location>
</feature>
<comment type="caution">
    <text evidence="4">The sequence shown here is derived from an EMBL/GenBank/DDBJ whole genome shotgun (WGS) entry which is preliminary data.</text>
</comment>
<dbReference type="EMBL" id="SMKO01000192">
    <property type="protein sequence ID" value="TDC92973.1"/>
    <property type="molecule type" value="Genomic_DNA"/>
</dbReference>
<keyword evidence="2" id="KW-0472">Membrane</keyword>
<gene>
    <name evidence="4" type="ORF">E1292_41335</name>
</gene>
<feature type="transmembrane region" description="Helical" evidence="2">
    <location>
        <begin position="236"/>
        <end position="254"/>
    </location>
</feature>
<organism evidence="4 5">
    <name type="scientific">Nonomuraea deserti</name>
    <dbReference type="NCBI Taxonomy" id="1848322"/>
    <lineage>
        <taxon>Bacteria</taxon>
        <taxon>Bacillati</taxon>
        <taxon>Actinomycetota</taxon>
        <taxon>Actinomycetes</taxon>
        <taxon>Streptosporangiales</taxon>
        <taxon>Streptosporangiaceae</taxon>
        <taxon>Nonomuraea</taxon>
    </lineage>
</organism>
<dbReference type="Proteomes" id="UP000295258">
    <property type="component" value="Unassembled WGS sequence"/>
</dbReference>
<name>A0A4R4UW57_9ACTN</name>
<reference evidence="4 5" key="1">
    <citation type="submission" date="2019-03" db="EMBL/GenBank/DDBJ databases">
        <title>Draft genome sequences of novel Actinobacteria.</title>
        <authorList>
            <person name="Sahin N."/>
            <person name="Ay H."/>
            <person name="Saygin H."/>
        </authorList>
    </citation>
    <scope>NUCLEOTIDE SEQUENCE [LARGE SCALE GENOMIC DNA]</scope>
    <source>
        <strain evidence="4 5">KC310</strain>
    </source>
</reference>
<evidence type="ECO:0000313" key="4">
    <source>
        <dbReference type="EMBL" id="TDC92973.1"/>
    </source>
</evidence>
<keyword evidence="3" id="KW-0732">Signal</keyword>
<evidence type="ECO:0000256" key="3">
    <source>
        <dbReference type="SAM" id="SignalP"/>
    </source>
</evidence>
<keyword evidence="2" id="KW-1133">Transmembrane helix</keyword>
<protein>
    <recommendedName>
        <fullName evidence="6">Peptidase</fullName>
    </recommendedName>
</protein>
<feature type="signal peptide" evidence="3">
    <location>
        <begin position="1"/>
        <end position="25"/>
    </location>
</feature>
<evidence type="ECO:0008006" key="6">
    <source>
        <dbReference type="Google" id="ProtNLM"/>
    </source>
</evidence>
<sequence length="265" mass="27142">MRVRLAVPAMALALAYTALPSAAHADTVAYTCETIATGMQQQISLDIELTVPTDATVGTQMTIGWRGSYVGSARLLAPTTVTEGQLKMYAYAGIDGIDRLTSATGVGQLGTVTPGQPITLPATTVEMRTTANFPGTGTVHAAAVNFGPTPQERVIECEVIDKESLREYPLTVGGQSTSPSPSPGGTTDSPTPDPETSAPEDTTTSPAPTTTRTVTELPTGGVATGGGGMAGPDGRVLVATGLLVVFAATGGLWLRRPARRSPNST</sequence>
<proteinExistence type="predicted"/>
<keyword evidence="2" id="KW-0812">Transmembrane</keyword>
<dbReference type="RefSeq" id="WP_132604647.1">
    <property type="nucleotide sequence ID" value="NZ_SMKO01000192.1"/>
</dbReference>
<evidence type="ECO:0000313" key="5">
    <source>
        <dbReference type="Proteomes" id="UP000295258"/>
    </source>
</evidence>
<feature type="chain" id="PRO_5020927831" description="Peptidase" evidence="3">
    <location>
        <begin position="26"/>
        <end position="265"/>
    </location>
</feature>
<dbReference type="AlphaFoldDB" id="A0A4R4UW57"/>
<accession>A0A4R4UW57</accession>